<dbReference type="Gene3D" id="2.30.30.100">
    <property type="match status" value="1"/>
</dbReference>
<sequence length="94" mass="10651">MSVSLTEEQQAAAFLRERYLQLIASFSADKLCKINMHNGIEVYANIRAFDSSSDNILVENLQPPSQKVAIFVLCECGRVLSKRYLFSVYDNSLQ</sequence>
<proteinExistence type="predicted"/>
<protein>
    <recommendedName>
        <fullName evidence="3">Gem-associated protein 7</fullName>
    </recommendedName>
</protein>
<dbReference type="AlphaFoldDB" id="A0A834IEG3"/>
<accession>A0A834IEG3</accession>
<dbReference type="Proteomes" id="UP000625711">
    <property type="component" value="Unassembled WGS sequence"/>
</dbReference>
<reference evidence="1" key="1">
    <citation type="submission" date="2020-08" db="EMBL/GenBank/DDBJ databases">
        <title>Genome sequencing and assembly of the red palm weevil Rhynchophorus ferrugineus.</title>
        <authorList>
            <person name="Dias G.B."/>
            <person name="Bergman C.M."/>
            <person name="Manee M."/>
        </authorList>
    </citation>
    <scope>NUCLEOTIDE SEQUENCE</scope>
    <source>
        <strain evidence="1">AA-2017</strain>
        <tissue evidence="1">Whole larva</tissue>
    </source>
</reference>
<comment type="caution">
    <text evidence="1">The sequence shown here is derived from an EMBL/GenBank/DDBJ whole genome shotgun (WGS) entry which is preliminary data.</text>
</comment>
<evidence type="ECO:0000313" key="1">
    <source>
        <dbReference type="EMBL" id="KAF7279320.1"/>
    </source>
</evidence>
<name>A0A834IEG3_RHYFE</name>
<evidence type="ECO:0000313" key="2">
    <source>
        <dbReference type="Proteomes" id="UP000625711"/>
    </source>
</evidence>
<gene>
    <name evidence="1" type="ORF">GWI33_007412</name>
</gene>
<dbReference type="InterPro" id="IPR020338">
    <property type="entry name" value="SMN_gemin7"/>
</dbReference>
<dbReference type="Pfam" id="PF11095">
    <property type="entry name" value="Gemin7"/>
    <property type="match status" value="1"/>
</dbReference>
<organism evidence="1 2">
    <name type="scientific">Rhynchophorus ferrugineus</name>
    <name type="common">Red palm weevil</name>
    <name type="synonym">Curculio ferrugineus</name>
    <dbReference type="NCBI Taxonomy" id="354439"/>
    <lineage>
        <taxon>Eukaryota</taxon>
        <taxon>Metazoa</taxon>
        <taxon>Ecdysozoa</taxon>
        <taxon>Arthropoda</taxon>
        <taxon>Hexapoda</taxon>
        <taxon>Insecta</taxon>
        <taxon>Pterygota</taxon>
        <taxon>Neoptera</taxon>
        <taxon>Endopterygota</taxon>
        <taxon>Coleoptera</taxon>
        <taxon>Polyphaga</taxon>
        <taxon>Cucujiformia</taxon>
        <taxon>Curculionidae</taxon>
        <taxon>Dryophthorinae</taxon>
        <taxon>Rhynchophorus</taxon>
    </lineage>
</organism>
<dbReference type="GO" id="GO:0034719">
    <property type="term" value="C:SMN-Sm protein complex"/>
    <property type="evidence" value="ECO:0007669"/>
    <property type="project" value="InterPro"/>
</dbReference>
<dbReference type="OrthoDB" id="70763at2759"/>
<keyword evidence="2" id="KW-1185">Reference proteome</keyword>
<evidence type="ECO:0008006" key="3">
    <source>
        <dbReference type="Google" id="ProtNLM"/>
    </source>
</evidence>
<dbReference type="EMBL" id="JAACXV010000369">
    <property type="protein sequence ID" value="KAF7279320.1"/>
    <property type="molecule type" value="Genomic_DNA"/>
</dbReference>